<dbReference type="OrthoDB" id="428974at2759"/>
<evidence type="ECO:0000256" key="1">
    <source>
        <dbReference type="ARBA" id="ARBA00010014"/>
    </source>
</evidence>
<organism evidence="4 6">
    <name type="scientific">Tetradesmus obliquus</name>
    <name type="common">Green alga</name>
    <name type="synonym">Acutodesmus obliquus</name>
    <dbReference type="NCBI Taxonomy" id="3088"/>
    <lineage>
        <taxon>Eukaryota</taxon>
        <taxon>Viridiplantae</taxon>
        <taxon>Chlorophyta</taxon>
        <taxon>core chlorophytes</taxon>
        <taxon>Chlorophyceae</taxon>
        <taxon>CS clade</taxon>
        <taxon>Sphaeropleales</taxon>
        <taxon>Scenedesmaceae</taxon>
        <taxon>Tetradesmus</taxon>
    </lineage>
</organism>
<dbReference type="Gene3D" id="1.10.10.10">
    <property type="entry name" value="Winged helix-like DNA-binding domain superfamily/Winged helix DNA-binding domain"/>
    <property type="match status" value="1"/>
</dbReference>
<protein>
    <recommendedName>
        <fullName evidence="7">40S ribosomal protein S19</fullName>
    </recommendedName>
</protein>
<dbReference type="STRING" id="3088.A0A383VXM0"/>
<reference evidence="4 6" key="1">
    <citation type="submission" date="2016-10" db="EMBL/GenBank/DDBJ databases">
        <authorList>
            <person name="Cai Z."/>
        </authorList>
    </citation>
    <scope>NUCLEOTIDE SEQUENCE [LARGE SCALE GENOMIC DNA]</scope>
</reference>
<dbReference type="PANTHER" id="PTHR11710">
    <property type="entry name" value="40S RIBOSOMAL PROTEIN S19"/>
    <property type="match status" value="1"/>
</dbReference>
<dbReference type="GO" id="GO:0003735">
    <property type="term" value="F:structural constituent of ribosome"/>
    <property type="evidence" value="ECO:0007669"/>
    <property type="project" value="InterPro"/>
</dbReference>
<dbReference type="FunFam" id="1.10.10.10:FF:000118">
    <property type="entry name" value="40S ribosomal protein S19"/>
    <property type="match status" value="1"/>
</dbReference>
<sequence>MAEYKPQAVKDVPAGDFIAAYAAHLKSTDKLQIPDWVDIVKTATFKELPPQDKDWYYIRAASIMRQVYIRQGLGVGQLRMKYGGRNKRKGVHPEHFAKASGGLIRHIMKQFEGLGYLEKHTGPKGGRRIAPAGQKDMDLIAGRVQCSLPSFGL</sequence>
<evidence type="ECO:0000313" key="4">
    <source>
        <dbReference type="EMBL" id="SZX69609.1"/>
    </source>
</evidence>
<dbReference type="InterPro" id="IPR036388">
    <property type="entry name" value="WH-like_DNA-bd_sf"/>
</dbReference>
<evidence type="ECO:0000256" key="3">
    <source>
        <dbReference type="ARBA" id="ARBA00023274"/>
    </source>
</evidence>
<dbReference type="GO" id="GO:0003723">
    <property type="term" value="F:RNA binding"/>
    <property type="evidence" value="ECO:0007669"/>
    <property type="project" value="TreeGrafter"/>
</dbReference>
<gene>
    <name evidence="5" type="ORF">BQ4739_LOCUS13407</name>
    <name evidence="4" type="ORF">BQ4739_LOCUS9902</name>
</gene>
<dbReference type="GO" id="GO:0000028">
    <property type="term" value="P:ribosomal small subunit assembly"/>
    <property type="evidence" value="ECO:0007669"/>
    <property type="project" value="TreeGrafter"/>
</dbReference>
<dbReference type="Proteomes" id="UP000256970">
    <property type="component" value="Unassembled WGS sequence"/>
</dbReference>
<dbReference type="Pfam" id="PF01090">
    <property type="entry name" value="Ribosomal_S19e"/>
    <property type="match status" value="1"/>
</dbReference>
<keyword evidence="6" id="KW-1185">Reference proteome</keyword>
<dbReference type="SMART" id="SM01413">
    <property type="entry name" value="Ribosomal_S19e"/>
    <property type="match status" value="1"/>
</dbReference>
<dbReference type="AlphaFoldDB" id="A0A383VXM0"/>
<comment type="similarity">
    <text evidence="1">Belongs to the eukaryotic ribosomal protein eS19 family.</text>
</comment>
<evidence type="ECO:0000313" key="5">
    <source>
        <dbReference type="EMBL" id="SZX73302.1"/>
    </source>
</evidence>
<evidence type="ECO:0000313" key="6">
    <source>
        <dbReference type="Proteomes" id="UP000256970"/>
    </source>
</evidence>
<dbReference type="SUPFAM" id="SSF46785">
    <property type="entry name" value="Winged helix' DNA-binding domain"/>
    <property type="match status" value="1"/>
</dbReference>
<dbReference type="EMBL" id="FNXT01001188">
    <property type="protein sequence ID" value="SZX73302.1"/>
    <property type="molecule type" value="Genomic_DNA"/>
</dbReference>
<name>A0A383VXM0_TETOB</name>
<accession>A0A383VXM0</accession>
<dbReference type="EMBL" id="FNXT01000939">
    <property type="protein sequence ID" value="SZX69609.1"/>
    <property type="molecule type" value="Genomic_DNA"/>
</dbReference>
<proteinExistence type="inferred from homology"/>
<evidence type="ECO:0008006" key="7">
    <source>
        <dbReference type="Google" id="ProtNLM"/>
    </source>
</evidence>
<keyword evidence="2" id="KW-0689">Ribosomal protein</keyword>
<dbReference type="InterPro" id="IPR036390">
    <property type="entry name" value="WH_DNA-bd_sf"/>
</dbReference>
<dbReference type="GO" id="GO:0006412">
    <property type="term" value="P:translation"/>
    <property type="evidence" value="ECO:0007669"/>
    <property type="project" value="InterPro"/>
</dbReference>
<dbReference type="InterPro" id="IPR001266">
    <property type="entry name" value="Ribosomal_eS19"/>
</dbReference>
<evidence type="ECO:0000256" key="2">
    <source>
        <dbReference type="ARBA" id="ARBA00022980"/>
    </source>
</evidence>
<dbReference type="PANTHER" id="PTHR11710:SF0">
    <property type="entry name" value="40S RIBOSOMAL PROTEIN S19"/>
    <property type="match status" value="1"/>
</dbReference>
<keyword evidence="3" id="KW-0687">Ribonucleoprotein</keyword>
<dbReference type="GO" id="GO:0022627">
    <property type="term" value="C:cytosolic small ribosomal subunit"/>
    <property type="evidence" value="ECO:0007669"/>
    <property type="project" value="TreeGrafter"/>
</dbReference>